<keyword evidence="7 10" id="KW-0645">Protease</keyword>
<evidence type="ECO:0000256" key="5">
    <source>
        <dbReference type="ARBA" id="ARBA00021843"/>
    </source>
</evidence>
<evidence type="ECO:0000256" key="7">
    <source>
        <dbReference type="ARBA" id="ARBA00022670"/>
    </source>
</evidence>
<evidence type="ECO:0000256" key="4">
    <source>
        <dbReference type="ARBA" id="ARBA00012568"/>
    </source>
</evidence>
<dbReference type="GO" id="GO:0006508">
    <property type="term" value="P:proteolysis"/>
    <property type="evidence" value="ECO:0007669"/>
    <property type="project" value="UniProtKB-KW"/>
</dbReference>
<accession>A0A0D0Y6S5</accession>
<organism evidence="13 14">
    <name type="scientific">Paucilactobacillus wasatchensis</name>
    <dbReference type="NCBI Taxonomy" id="1335616"/>
    <lineage>
        <taxon>Bacteria</taxon>
        <taxon>Bacillati</taxon>
        <taxon>Bacillota</taxon>
        <taxon>Bacilli</taxon>
        <taxon>Lactobacillales</taxon>
        <taxon>Lactobacillaceae</taxon>
        <taxon>Paucilactobacillus</taxon>
    </lineage>
</organism>
<dbReference type="GO" id="GO:0004177">
    <property type="term" value="F:aminopeptidase activity"/>
    <property type="evidence" value="ECO:0007669"/>
    <property type="project" value="UniProtKB-KW"/>
</dbReference>
<comment type="catalytic activity">
    <reaction evidence="1 10">
        <text>Release of N-terminal proline from a peptide.</text>
        <dbReference type="EC" id="3.4.11.5"/>
    </reaction>
</comment>
<evidence type="ECO:0000256" key="9">
    <source>
        <dbReference type="ARBA" id="ARBA00029605"/>
    </source>
</evidence>
<dbReference type="InterPro" id="IPR000073">
    <property type="entry name" value="AB_hydrolase_1"/>
</dbReference>
<dbReference type="RefSeq" id="WP_044010157.1">
    <property type="nucleotide sequence ID" value="NZ_AWTT01000006.1"/>
</dbReference>
<evidence type="ECO:0000259" key="12">
    <source>
        <dbReference type="Pfam" id="PF00561"/>
    </source>
</evidence>
<dbReference type="PIRSF" id="PIRSF005539">
    <property type="entry name" value="Pept_S33_TRI_F1"/>
    <property type="match status" value="1"/>
</dbReference>
<feature type="active site" description="Proton donor" evidence="11">
    <location>
        <position position="275"/>
    </location>
</feature>
<evidence type="ECO:0000313" key="14">
    <source>
        <dbReference type="Proteomes" id="UP000032279"/>
    </source>
</evidence>
<dbReference type="PANTHER" id="PTHR43798">
    <property type="entry name" value="MONOACYLGLYCEROL LIPASE"/>
    <property type="match status" value="1"/>
</dbReference>
<keyword evidence="6 10" id="KW-0031">Aminopeptidase</keyword>
<feature type="active site" description="Nucleophile" evidence="11">
    <location>
        <position position="111"/>
    </location>
</feature>
<comment type="caution">
    <text evidence="13">The sequence shown here is derived from an EMBL/GenBank/DDBJ whole genome shotgun (WGS) entry which is preliminary data.</text>
</comment>
<comment type="function">
    <text evidence="10">Releases the N-terminal proline from various substrates.</text>
</comment>
<evidence type="ECO:0000256" key="8">
    <source>
        <dbReference type="ARBA" id="ARBA00022801"/>
    </source>
</evidence>
<dbReference type="PRINTS" id="PR00793">
    <property type="entry name" value="PROAMNOPTASE"/>
</dbReference>
<protein>
    <recommendedName>
        <fullName evidence="5 10">Proline iminopeptidase</fullName>
        <shortName evidence="10">PIP</shortName>
        <ecNumber evidence="4 10">3.4.11.5</ecNumber>
    </recommendedName>
    <alternativeName>
        <fullName evidence="9 10">Prolyl aminopeptidase</fullName>
    </alternativeName>
</protein>
<evidence type="ECO:0000256" key="10">
    <source>
        <dbReference type="PIRNR" id="PIRNR005539"/>
    </source>
</evidence>
<dbReference type="PATRIC" id="fig|1335616.4.peg.431"/>
<evidence type="ECO:0000256" key="11">
    <source>
        <dbReference type="PIRSR" id="PIRSR005539-1"/>
    </source>
</evidence>
<dbReference type="Pfam" id="PF00561">
    <property type="entry name" value="Abhydrolase_1"/>
    <property type="match status" value="1"/>
</dbReference>
<dbReference type="GO" id="GO:0016020">
    <property type="term" value="C:membrane"/>
    <property type="evidence" value="ECO:0007669"/>
    <property type="project" value="TreeGrafter"/>
</dbReference>
<reference evidence="13 14" key="1">
    <citation type="submission" date="2013-08" db="EMBL/GenBank/DDBJ databases">
        <title>Lactobacillus wasatchii sp. WDC04, a late gas producing bacteria isolated from aged chedder cheese.</title>
        <authorList>
            <person name="Oberg C.J."/>
            <person name="Culumber M."/>
            <person name="McMahon D.J."/>
            <person name="Broadbent J.R."/>
            <person name="Oberg T.S."/>
            <person name="Ortaki F."/>
        </authorList>
    </citation>
    <scope>NUCLEOTIDE SEQUENCE [LARGE SCALE GENOMIC DNA]</scope>
    <source>
        <strain evidence="13 14">WDC04</strain>
    </source>
</reference>
<keyword evidence="14" id="KW-1185">Reference proteome</keyword>
<dbReference type="Proteomes" id="UP000032279">
    <property type="component" value="Unassembled WGS sequence"/>
</dbReference>
<feature type="active site" evidence="11">
    <location>
        <position position="248"/>
    </location>
</feature>
<sequence>MKQGTTILTLDNGYHLWTNTQGSGDIHLLCLHGGPGGTHEYWENFAQELKKQGLDVTVHMYDQLGSFYSDQPDYSDPDIAAKYLTYDYFLDEVEEVRQKLGLDNFYLIGQSWGGALVQMYALKYGQHLKGAIISSMVDNIDEYVTNINKVREDALPADAVAYMKECEAKNDYDNDRYQGYVDILNAGYVDRKQPPAISHLISTMATPVYNAFQGDNEFVITGKLKEWDVRDQIKNITMPALITFGEHETMPLETAKRMAQQIPHARLVTTPNGGHHHMIDNAPVYFDHLATFIRDVEADEYKD</sequence>
<evidence type="ECO:0000256" key="1">
    <source>
        <dbReference type="ARBA" id="ARBA00001585"/>
    </source>
</evidence>
<dbReference type="InterPro" id="IPR005945">
    <property type="entry name" value="Pro_imino_pep"/>
</dbReference>
<dbReference type="AlphaFoldDB" id="A0A0D0Y6S5"/>
<dbReference type="EMBL" id="AWTT01000006">
    <property type="protein sequence ID" value="KIS03978.1"/>
    <property type="molecule type" value="Genomic_DNA"/>
</dbReference>
<dbReference type="Gene3D" id="3.40.50.1820">
    <property type="entry name" value="alpha/beta hydrolase"/>
    <property type="match status" value="1"/>
</dbReference>
<dbReference type="InterPro" id="IPR002410">
    <property type="entry name" value="Peptidase_S33"/>
</dbReference>
<dbReference type="NCBIfam" id="TIGR01250">
    <property type="entry name" value="pro_imino_pep_2"/>
    <property type="match status" value="1"/>
</dbReference>
<evidence type="ECO:0000256" key="2">
    <source>
        <dbReference type="ARBA" id="ARBA00004196"/>
    </source>
</evidence>
<keyword evidence="8 10" id="KW-0378">Hydrolase</keyword>
<evidence type="ECO:0000313" key="13">
    <source>
        <dbReference type="EMBL" id="KIS03978.1"/>
    </source>
</evidence>
<dbReference type="STRING" id="1335616.WDC_0430"/>
<gene>
    <name evidence="13" type="primary">pip</name>
    <name evidence="13" type="ORF">WDC_0430</name>
</gene>
<dbReference type="InterPro" id="IPR050266">
    <property type="entry name" value="AB_hydrolase_sf"/>
</dbReference>
<comment type="subcellular location">
    <subcellularLocation>
        <location evidence="2">Cell envelope</location>
    </subcellularLocation>
</comment>
<comment type="similarity">
    <text evidence="3 10">Belongs to the peptidase S33 family.</text>
</comment>
<proteinExistence type="inferred from homology"/>
<feature type="domain" description="AB hydrolase-1" evidence="12">
    <location>
        <begin position="27"/>
        <end position="136"/>
    </location>
</feature>
<dbReference type="OrthoDB" id="9796770at2"/>
<dbReference type="SUPFAM" id="SSF53474">
    <property type="entry name" value="alpha/beta-Hydrolases"/>
    <property type="match status" value="1"/>
</dbReference>
<evidence type="ECO:0000256" key="3">
    <source>
        <dbReference type="ARBA" id="ARBA00010088"/>
    </source>
</evidence>
<evidence type="ECO:0000256" key="6">
    <source>
        <dbReference type="ARBA" id="ARBA00022438"/>
    </source>
</evidence>
<dbReference type="PANTHER" id="PTHR43798:SF33">
    <property type="entry name" value="HYDROLASE, PUTATIVE (AFU_ORTHOLOGUE AFUA_2G14860)-RELATED"/>
    <property type="match status" value="1"/>
</dbReference>
<dbReference type="InterPro" id="IPR029058">
    <property type="entry name" value="AB_hydrolase_fold"/>
</dbReference>
<dbReference type="GO" id="GO:0030313">
    <property type="term" value="C:cell envelope"/>
    <property type="evidence" value="ECO:0007669"/>
    <property type="project" value="UniProtKB-SubCell"/>
</dbReference>
<dbReference type="EC" id="3.4.11.5" evidence="4 10"/>
<name>A0A0D0Y6S5_9LACO</name>